<dbReference type="AlphaFoldDB" id="A0A6A4HLC0"/>
<dbReference type="EMBL" id="ML769477">
    <property type="protein sequence ID" value="KAE9398823.1"/>
    <property type="molecule type" value="Genomic_DNA"/>
</dbReference>
<proteinExistence type="predicted"/>
<name>A0A6A4HLC0_9AGAR</name>
<dbReference type="SUPFAM" id="SSF53335">
    <property type="entry name" value="S-adenosyl-L-methionine-dependent methyltransferases"/>
    <property type="match status" value="1"/>
</dbReference>
<dbReference type="Gene3D" id="3.40.50.12760">
    <property type="match status" value="1"/>
</dbReference>
<evidence type="ECO:0000313" key="3">
    <source>
        <dbReference type="Proteomes" id="UP000799118"/>
    </source>
</evidence>
<gene>
    <name evidence="2" type="ORF">BT96DRAFT_1019934</name>
</gene>
<reference evidence="2" key="1">
    <citation type="journal article" date="2019" name="Environ. Microbiol.">
        <title>Fungal ecological strategies reflected in gene transcription - a case study of two litter decomposers.</title>
        <authorList>
            <person name="Barbi F."/>
            <person name="Kohler A."/>
            <person name="Barry K."/>
            <person name="Baskaran P."/>
            <person name="Daum C."/>
            <person name="Fauchery L."/>
            <person name="Ihrmark K."/>
            <person name="Kuo A."/>
            <person name="LaButti K."/>
            <person name="Lipzen A."/>
            <person name="Morin E."/>
            <person name="Grigoriev I.V."/>
            <person name="Henrissat B."/>
            <person name="Lindahl B."/>
            <person name="Martin F."/>
        </authorList>
    </citation>
    <scope>NUCLEOTIDE SEQUENCE</scope>
    <source>
        <strain evidence="2">JB14</strain>
    </source>
</reference>
<accession>A0A6A4HLC0</accession>
<dbReference type="Proteomes" id="UP000799118">
    <property type="component" value="Unassembled WGS sequence"/>
</dbReference>
<dbReference type="OrthoDB" id="417125at2759"/>
<evidence type="ECO:0000259" key="1">
    <source>
        <dbReference type="Pfam" id="PF01728"/>
    </source>
</evidence>
<dbReference type="Pfam" id="PF01728">
    <property type="entry name" value="FtsJ"/>
    <property type="match status" value="1"/>
</dbReference>
<dbReference type="InterPro" id="IPR029063">
    <property type="entry name" value="SAM-dependent_MTases_sf"/>
</dbReference>
<protein>
    <recommendedName>
        <fullName evidence="1">Ribosomal RNA methyltransferase FtsJ domain-containing protein</fullName>
    </recommendedName>
</protein>
<keyword evidence="3" id="KW-1185">Reference proteome</keyword>
<sequence length="343" mass="38770">MEDPLLSPNLEVAETFADALIGQPGGIYLTELRELRKVGWGNNKLDTHFLKQREMADSPDAKLAKTWFQNMKVIFKELDLHAAIVPTSGQFTFLDLGFCPGGFTSYILSRNADATGKGISLPVGQGGHAYLLEKHLRKRFKAHFGDLGFYNLFNEEFALYLHNVRLNNLPQSILNSTYDLVILDGHSLRNYVTPNHEPPPGRWEAQRLLLSQIIVSLQSVASDGTIVIKLSHPEGYVTATILMHTKRGTFYAIAKGVGIGDNWLKKENYLFRFRLLWYEISFGGANGQGRFLLDEGAKDLDFIASYDQLFVGYMERLAELGEDVWRIQGETLHKWFRQLGVLS</sequence>
<dbReference type="GO" id="GO:0032259">
    <property type="term" value="P:methylation"/>
    <property type="evidence" value="ECO:0007669"/>
    <property type="project" value="InterPro"/>
</dbReference>
<dbReference type="GO" id="GO:0008168">
    <property type="term" value="F:methyltransferase activity"/>
    <property type="evidence" value="ECO:0007669"/>
    <property type="project" value="InterPro"/>
</dbReference>
<dbReference type="InterPro" id="IPR002877">
    <property type="entry name" value="RNA_MeTrfase_FtsJ_dom"/>
</dbReference>
<feature type="domain" description="Ribosomal RNA methyltransferase FtsJ" evidence="1">
    <location>
        <begin position="91"/>
        <end position="243"/>
    </location>
</feature>
<organism evidence="2 3">
    <name type="scientific">Gymnopus androsaceus JB14</name>
    <dbReference type="NCBI Taxonomy" id="1447944"/>
    <lineage>
        <taxon>Eukaryota</taxon>
        <taxon>Fungi</taxon>
        <taxon>Dikarya</taxon>
        <taxon>Basidiomycota</taxon>
        <taxon>Agaricomycotina</taxon>
        <taxon>Agaricomycetes</taxon>
        <taxon>Agaricomycetidae</taxon>
        <taxon>Agaricales</taxon>
        <taxon>Marasmiineae</taxon>
        <taxon>Omphalotaceae</taxon>
        <taxon>Gymnopus</taxon>
    </lineage>
</organism>
<evidence type="ECO:0000313" key="2">
    <source>
        <dbReference type="EMBL" id="KAE9398823.1"/>
    </source>
</evidence>